<feature type="compositionally biased region" description="Polar residues" evidence="2">
    <location>
        <begin position="1"/>
        <end position="20"/>
    </location>
</feature>
<reference evidence="3 4" key="1">
    <citation type="submission" date="2024-03" db="EMBL/GenBank/DDBJ databases">
        <title>Complete genome sequence of the green alga Chloropicon roscoffensis RCC1871.</title>
        <authorList>
            <person name="Lemieux C."/>
            <person name="Pombert J.-F."/>
            <person name="Otis C."/>
            <person name="Turmel M."/>
        </authorList>
    </citation>
    <scope>NUCLEOTIDE SEQUENCE [LARGE SCALE GENOMIC DNA]</scope>
    <source>
        <strain evidence="3 4">RCC1871</strain>
    </source>
</reference>
<dbReference type="GO" id="GO:0097542">
    <property type="term" value="C:ciliary tip"/>
    <property type="evidence" value="ECO:0007669"/>
    <property type="project" value="TreeGrafter"/>
</dbReference>
<dbReference type="GO" id="GO:0035253">
    <property type="term" value="C:ciliary rootlet"/>
    <property type="evidence" value="ECO:0007669"/>
    <property type="project" value="TreeGrafter"/>
</dbReference>
<dbReference type="GO" id="GO:0036158">
    <property type="term" value="P:outer dynein arm assembly"/>
    <property type="evidence" value="ECO:0007669"/>
    <property type="project" value="InterPro"/>
</dbReference>
<dbReference type="Proteomes" id="UP001472866">
    <property type="component" value="Chromosome 12"/>
</dbReference>
<dbReference type="GO" id="GO:0003341">
    <property type="term" value="P:cilium movement"/>
    <property type="evidence" value="ECO:0007669"/>
    <property type="project" value="InterPro"/>
</dbReference>
<feature type="coiled-coil region" evidence="1">
    <location>
        <begin position="328"/>
        <end position="369"/>
    </location>
</feature>
<feature type="compositionally biased region" description="Basic and acidic residues" evidence="2">
    <location>
        <begin position="455"/>
        <end position="473"/>
    </location>
</feature>
<name>A0AAX4PHF3_9CHLO</name>
<feature type="region of interest" description="Disordered" evidence="2">
    <location>
        <begin position="587"/>
        <end position="627"/>
    </location>
</feature>
<dbReference type="AlphaFoldDB" id="A0AAX4PHF3"/>
<evidence type="ECO:0000313" key="4">
    <source>
        <dbReference type="Proteomes" id="UP001472866"/>
    </source>
</evidence>
<dbReference type="PANTHER" id="PTHR46518:SF1">
    <property type="entry name" value="OUTER DYNEIN ARM-DOCKING COMPLEX SUBUNIT 3"/>
    <property type="match status" value="1"/>
</dbReference>
<evidence type="ECO:0000313" key="3">
    <source>
        <dbReference type="EMBL" id="WZN65430.1"/>
    </source>
</evidence>
<evidence type="ECO:0000256" key="2">
    <source>
        <dbReference type="SAM" id="MobiDB-lite"/>
    </source>
</evidence>
<evidence type="ECO:0000256" key="1">
    <source>
        <dbReference type="SAM" id="Coils"/>
    </source>
</evidence>
<gene>
    <name evidence="3" type="ORF">HKI87_12g69880</name>
</gene>
<organism evidence="3 4">
    <name type="scientific">Chloropicon roscoffensis</name>
    <dbReference type="NCBI Taxonomy" id="1461544"/>
    <lineage>
        <taxon>Eukaryota</taxon>
        <taxon>Viridiplantae</taxon>
        <taxon>Chlorophyta</taxon>
        <taxon>Chloropicophyceae</taxon>
        <taxon>Chloropicales</taxon>
        <taxon>Chloropicaceae</taxon>
        <taxon>Chloropicon</taxon>
    </lineage>
</organism>
<dbReference type="EMBL" id="CP151512">
    <property type="protein sequence ID" value="WZN65430.1"/>
    <property type="molecule type" value="Genomic_DNA"/>
</dbReference>
<dbReference type="GO" id="GO:0036064">
    <property type="term" value="C:ciliary basal body"/>
    <property type="evidence" value="ECO:0007669"/>
    <property type="project" value="TreeGrafter"/>
</dbReference>
<dbReference type="InterPro" id="IPR033192">
    <property type="entry name" value="ODAD3"/>
</dbReference>
<feature type="region of interest" description="Disordered" evidence="2">
    <location>
        <begin position="452"/>
        <end position="473"/>
    </location>
</feature>
<protein>
    <submittedName>
        <fullName evidence="3">Uncharacterized protein</fullName>
    </submittedName>
</protein>
<feature type="compositionally biased region" description="Polar residues" evidence="2">
    <location>
        <begin position="119"/>
        <end position="138"/>
    </location>
</feature>
<keyword evidence="1" id="KW-0175">Coiled coil</keyword>
<sequence length="627" mass="71849">MRQANRKTSVTDNYNKYQQSKAEEKGKKGRFKRNESKNDSELRKLKKENARLQEELSVTQQTPREEVTCKDEIVDARKRVVRLRLALNSNVSERKLKDKQLANLSDRIRTISMELGESVTPTGRGNTSNVSSPGSSLKSLNKMTATVQQEHERLRRLLVDTDNSITETECYQVMLNHRKRHYMLSQTGMESQYSNLRKQLNILERQHHEIELNVRTLEHGEITAMAKAEDILKDIKKYERQRVELKVQQREKKEKQDRMNEYMKERELNRQNLKKEMGGDVREPLSFDKEGTKDENAHFIDVLFERFMDALVQRVGIGNNLSVMLHKLENMNDTQEGMQQRKEEAEVKLQHLEKEKLQLQEQLQEIAVNGTDFSFRRHEIDEIEDRTHKRRKRLKYLLGQLEEAGKKTTGVQIGIDSIMNKLEYLKVRAPADQQKVEVKPEKMGAQLGIQSMTGERTDKGHGHGHEADKGVEEHEDPLLRQLEVVEQKLTKIVDSLEAAYTRRDVGDAQEGEAEGAPGMSWLTGDLQRLGMDVNVNMAGQYNVRVNLTTPTNALPSAPSSAGAFDAEALSDDSMELPENMPIKKKFVTKTAAQQASARRRNKSKSAIIPPTKPKPSRAKQGSMFTGR</sequence>
<dbReference type="PANTHER" id="PTHR46518">
    <property type="entry name" value="COILED-COIL DOMAIN-CONTAINING PROTEIN 151"/>
    <property type="match status" value="1"/>
</dbReference>
<keyword evidence="4" id="KW-1185">Reference proteome</keyword>
<feature type="region of interest" description="Disordered" evidence="2">
    <location>
        <begin position="117"/>
        <end position="138"/>
    </location>
</feature>
<proteinExistence type="predicted"/>
<feature type="coiled-coil region" evidence="1">
    <location>
        <begin position="186"/>
        <end position="272"/>
    </location>
</feature>
<accession>A0AAX4PHF3</accession>
<feature type="region of interest" description="Disordered" evidence="2">
    <location>
        <begin position="1"/>
        <end position="43"/>
    </location>
</feature>
<feature type="compositionally biased region" description="Basic and acidic residues" evidence="2">
    <location>
        <begin position="21"/>
        <end position="43"/>
    </location>
</feature>